<dbReference type="EMBL" id="CP027569">
    <property type="protein sequence ID" value="AVO27523.1"/>
    <property type="molecule type" value="Genomic_DNA"/>
</dbReference>
<organism evidence="1 2">
    <name type="scientific">Megasphaera elsdenii</name>
    <dbReference type="NCBI Taxonomy" id="907"/>
    <lineage>
        <taxon>Bacteria</taxon>
        <taxon>Bacillati</taxon>
        <taxon>Bacillota</taxon>
        <taxon>Negativicutes</taxon>
        <taxon>Veillonellales</taxon>
        <taxon>Veillonellaceae</taxon>
        <taxon>Megasphaera</taxon>
    </lineage>
</organism>
<gene>
    <name evidence="1" type="ORF">C6Y28_07855</name>
</gene>
<name>A0A2S0M7U5_MEGEL</name>
<proteinExistence type="predicted"/>
<dbReference type="AlphaFoldDB" id="A0A2S0M7U5"/>
<dbReference type="Proteomes" id="UP000238358">
    <property type="component" value="Chromosome"/>
</dbReference>
<dbReference type="OrthoDB" id="2328079at2"/>
<protein>
    <submittedName>
        <fullName evidence="1">Uncharacterized protein</fullName>
    </submittedName>
</protein>
<sequence>METQTLKIKEIPTNQQYWFFRTEAGSYYPDFYFNDYIAYGWDDFTNIEDLKEALHSDEKKTLLKEEFKKKYPDEKREGLAINQMLLFIDTMKIGDIVLIPSAGGDQLAIGVIKSDVYIYDNKSSEDIDDILDDEERGYKSCPYLKRRNIQWIKTIKKGKLDPHLYKLMCARNTISDASNYDMYIDRDMYPIYLKNGKVYISLRVEQKEGISALDMSNLLSSSLFILHAFEDEKIKSEIDSLEVKMMVESPGVIQFIGYAAATTMLLGSISQFAFGADINFEIAGQTYSIHSNGAAQAYIDYKKEEHRHEETMEQEKNHHELDIQISNLKKSLEQMQVSIPEELKN</sequence>
<evidence type="ECO:0000313" key="2">
    <source>
        <dbReference type="Proteomes" id="UP000238358"/>
    </source>
</evidence>
<evidence type="ECO:0000313" key="1">
    <source>
        <dbReference type="EMBL" id="AVO27523.1"/>
    </source>
</evidence>
<accession>A0A2S0M7U5</accession>
<reference evidence="1 2" key="1">
    <citation type="journal article" date="2018" name="Genome Announc.">
        <title>Complete genomes of two Megasphaera elsdenii strains, NCIMB 702410 and ATCC 25940.</title>
        <authorList>
            <person name="Hatmaker E.A."/>
            <person name="O'Dell K."/>
            <person name="Riley L.A."/>
            <person name="Klingeman D.M."/>
            <person name="Guss A.M."/>
        </authorList>
    </citation>
    <scope>NUCLEOTIDE SEQUENCE [LARGE SCALE GENOMIC DNA]</scope>
    <source>
        <strain evidence="1 2">NCIMB702410</strain>
    </source>
</reference>
<dbReference type="RefSeq" id="WP_027895443.1">
    <property type="nucleotide sequence ID" value="NZ_CP027569.1"/>
</dbReference>